<dbReference type="RefSeq" id="WP_099381526.1">
    <property type="nucleotide sequence ID" value="NZ_PEBD01000004.1"/>
</dbReference>
<evidence type="ECO:0000313" key="8">
    <source>
        <dbReference type="Proteomes" id="UP000225108"/>
    </source>
</evidence>
<keyword evidence="2" id="KW-0808">Transferase</keyword>
<dbReference type="InterPro" id="IPR029056">
    <property type="entry name" value="Ribokinase-like"/>
</dbReference>
<dbReference type="InterPro" id="IPR002173">
    <property type="entry name" value="Carboh/pur_kinase_PfkB_CS"/>
</dbReference>
<protein>
    <submittedName>
        <fullName evidence="7">Carbohydrate kinase</fullName>
    </submittedName>
</protein>
<dbReference type="Pfam" id="PF00294">
    <property type="entry name" value="PfkB"/>
    <property type="match status" value="1"/>
</dbReference>
<evidence type="ECO:0000259" key="6">
    <source>
        <dbReference type="Pfam" id="PF00294"/>
    </source>
</evidence>
<dbReference type="Proteomes" id="UP000225108">
    <property type="component" value="Unassembled WGS sequence"/>
</dbReference>
<dbReference type="GO" id="GO:0016301">
    <property type="term" value="F:kinase activity"/>
    <property type="evidence" value="ECO:0007669"/>
    <property type="project" value="UniProtKB-KW"/>
</dbReference>
<reference evidence="7 8" key="1">
    <citation type="submission" date="2017-10" db="EMBL/GenBank/DDBJ databases">
        <title>The draft genome sequence of Williamsia sp. BULT 1.1 isolated from the semi-arid grassland soils from South Africa.</title>
        <authorList>
            <person name="Kabwe M.H."/>
            <person name="Govender N."/>
            <person name="Mutseka Lunga P."/>
            <person name="Vikram S."/>
            <person name="Makhalanyane T.P."/>
        </authorList>
    </citation>
    <scope>NUCLEOTIDE SEQUENCE [LARGE SCALE GENOMIC DNA]</scope>
    <source>
        <strain evidence="7 8">BULT 1.1</strain>
    </source>
</reference>
<keyword evidence="5" id="KW-0067">ATP-binding</keyword>
<comment type="caution">
    <text evidence="7">The sequence shown here is derived from an EMBL/GenBank/DDBJ whole genome shotgun (WGS) entry which is preliminary data.</text>
</comment>
<sequence>MREIVVCGEALVDLVPSAPGALSPLTPALGGGPFNAAITLGRLGSAVSLCSRVSTDAFGDALADALRSAGVNLSLLQRGSEPTTLALTSIGDDGSAQYNFYLQGTADRLVSDPGELPRTVAALAFGTLSMVLEPGASTYEKLLHRSHGEGRLTLLDPNIRAGVIDDPDAYRRRFASWLPSLDIVKVSDDDAEWLAEGAAGTDPDRWIEAGVGAVVITHGGDGLSVRTPDLTARVPGRRVDVIDTIGAGDTICGALLHWLGTHRFLDPALLRTMTENDWSEALQFAARAAAITVSRPGADPPWAGELETD</sequence>
<evidence type="ECO:0000256" key="1">
    <source>
        <dbReference type="ARBA" id="ARBA00010688"/>
    </source>
</evidence>
<proteinExistence type="inferred from homology"/>
<dbReference type="SUPFAM" id="SSF53613">
    <property type="entry name" value="Ribokinase-like"/>
    <property type="match status" value="1"/>
</dbReference>
<comment type="similarity">
    <text evidence="1">Belongs to the carbohydrate kinase PfkB family.</text>
</comment>
<keyword evidence="4 7" id="KW-0418">Kinase</keyword>
<gene>
    <name evidence="7" type="ORF">CSW57_04015</name>
</gene>
<evidence type="ECO:0000256" key="5">
    <source>
        <dbReference type="ARBA" id="ARBA00022840"/>
    </source>
</evidence>
<accession>A0A2G3PRB5</accession>
<dbReference type="GO" id="GO:0005524">
    <property type="term" value="F:ATP binding"/>
    <property type="evidence" value="ECO:0007669"/>
    <property type="project" value="UniProtKB-KW"/>
</dbReference>
<dbReference type="InterPro" id="IPR050306">
    <property type="entry name" value="PfkB_Carbo_kinase"/>
</dbReference>
<dbReference type="CDD" id="cd01167">
    <property type="entry name" value="bac_FRK"/>
    <property type="match status" value="1"/>
</dbReference>
<dbReference type="PROSITE" id="PS00584">
    <property type="entry name" value="PFKB_KINASES_2"/>
    <property type="match status" value="1"/>
</dbReference>
<name>A0A2G3PRB5_WILMA</name>
<evidence type="ECO:0000256" key="3">
    <source>
        <dbReference type="ARBA" id="ARBA00022741"/>
    </source>
</evidence>
<dbReference type="EMBL" id="PEBD01000004">
    <property type="protein sequence ID" value="PHV68399.1"/>
    <property type="molecule type" value="Genomic_DNA"/>
</dbReference>
<evidence type="ECO:0000256" key="2">
    <source>
        <dbReference type="ARBA" id="ARBA00022679"/>
    </source>
</evidence>
<dbReference type="InterPro" id="IPR011611">
    <property type="entry name" value="PfkB_dom"/>
</dbReference>
<dbReference type="PANTHER" id="PTHR43085:SF1">
    <property type="entry name" value="PSEUDOURIDINE KINASE-RELATED"/>
    <property type="match status" value="1"/>
</dbReference>
<evidence type="ECO:0000313" key="7">
    <source>
        <dbReference type="EMBL" id="PHV68399.1"/>
    </source>
</evidence>
<dbReference type="Gene3D" id="3.40.1190.20">
    <property type="match status" value="1"/>
</dbReference>
<organism evidence="7 8">
    <name type="scientific">Williamsia marianensis</name>
    <dbReference type="NCBI Taxonomy" id="85044"/>
    <lineage>
        <taxon>Bacteria</taxon>
        <taxon>Bacillati</taxon>
        <taxon>Actinomycetota</taxon>
        <taxon>Actinomycetes</taxon>
        <taxon>Mycobacteriales</taxon>
        <taxon>Nocardiaceae</taxon>
        <taxon>Williamsia</taxon>
    </lineage>
</organism>
<feature type="domain" description="Carbohydrate kinase PfkB" evidence="6">
    <location>
        <begin position="1"/>
        <end position="301"/>
    </location>
</feature>
<evidence type="ECO:0000256" key="4">
    <source>
        <dbReference type="ARBA" id="ARBA00022777"/>
    </source>
</evidence>
<dbReference type="AlphaFoldDB" id="A0A2G3PRB5"/>
<dbReference type="PANTHER" id="PTHR43085">
    <property type="entry name" value="HEXOKINASE FAMILY MEMBER"/>
    <property type="match status" value="1"/>
</dbReference>
<keyword evidence="3" id="KW-0547">Nucleotide-binding</keyword>